<dbReference type="AlphaFoldDB" id="A0A7X6ML96"/>
<reference evidence="4 5" key="1">
    <citation type="submission" date="2020-04" db="EMBL/GenBank/DDBJ databases">
        <title>MicrobeNet Type strains.</title>
        <authorList>
            <person name="Nicholson A.C."/>
        </authorList>
    </citation>
    <scope>NUCLEOTIDE SEQUENCE [LARGE SCALE GENOMIC DNA]</scope>
    <source>
        <strain evidence="4 5">ATCC 700731</strain>
    </source>
</reference>
<dbReference type="GO" id="GO:0052689">
    <property type="term" value="F:carboxylic ester hydrolase activity"/>
    <property type="evidence" value="ECO:0007669"/>
    <property type="project" value="UniProtKB-ARBA"/>
</dbReference>
<dbReference type="Proteomes" id="UP000518188">
    <property type="component" value="Unassembled WGS sequence"/>
</dbReference>
<dbReference type="Gene3D" id="3.40.50.1820">
    <property type="entry name" value="alpha/beta hydrolase"/>
    <property type="match status" value="1"/>
</dbReference>
<feature type="domain" description="Xaa-Pro dipeptidyl-peptidase-like" evidence="3">
    <location>
        <begin position="14"/>
        <end position="150"/>
    </location>
</feature>
<dbReference type="PANTHER" id="PTHR22946">
    <property type="entry name" value="DIENELACTONE HYDROLASE DOMAIN-CONTAINING PROTEIN-RELATED"/>
    <property type="match status" value="1"/>
</dbReference>
<dbReference type="EMBL" id="JAAXPJ010000002">
    <property type="protein sequence ID" value="NKZ10845.1"/>
    <property type="molecule type" value="Genomic_DNA"/>
</dbReference>
<accession>A0A7X6ML96</accession>
<proteinExistence type="inferred from homology"/>
<dbReference type="InterPro" id="IPR029058">
    <property type="entry name" value="AB_hydrolase_fold"/>
</dbReference>
<dbReference type="InterPro" id="IPR050261">
    <property type="entry name" value="FrsA_esterase"/>
</dbReference>
<evidence type="ECO:0000313" key="4">
    <source>
        <dbReference type="EMBL" id="NKZ10845.1"/>
    </source>
</evidence>
<keyword evidence="2 4" id="KW-0378">Hydrolase</keyword>
<dbReference type="PANTHER" id="PTHR22946:SF9">
    <property type="entry name" value="POLYKETIDE TRANSFERASE AF380"/>
    <property type="match status" value="1"/>
</dbReference>
<dbReference type="Pfam" id="PF02129">
    <property type="entry name" value="Peptidase_S15"/>
    <property type="match status" value="1"/>
</dbReference>
<dbReference type="InterPro" id="IPR000383">
    <property type="entry name" value="Xaa-Pro-like_dom"/>
</dbReference>
<evidence type="ECO:0000256" key="2">
    <source>
        <dbReference type="ARBA" id="ARBA00022801"/>
    </source>
</evidence>
<dbReference type="RefSeq" id="WP_049924842.1">
    <property type="nucleotide sequence ID" value="NZ_HG322951.1"/>
</dbReference>
<name>A0A7X6ML96_9MYCO</name>
<organism evidence="4 5">
    <name type="scientific">Mycolicibacterium septicum DSM 44393</name>
    <dbReference type="NCBI Taxonomy" id="1341646"/>
    <lineage>
        <taxon>Bacteria</taxon>
        <taxon>Bacillati</taxon>
        <taxon>Actinomycetota</taxon>
        <taxon>Actinomycetes</taxon>
        <taxon>Mycobacteriales</taxon>
        <taxon>Mycobacteriaceae</taxon>
        <taxon>Mycolicibacterium</taxon>
    </lineage>
</organism>
<evidence type="ECO:0000259" key="3">
    <source>
        <dbReference type="Pfam" id="PF02129"/>
    </source>
</evidence>
<sequence>MSEVLRFDVEFHRDGMPISAWHYPPGAEALRNGQGAPAVILGHGYGLTRDCGLQLYAERFAAAGMHVFVIDYCGFGASGGRWREVVDARAQVADFRAAIDGARSIGDVDPDRIALWGTSYSGGIAIAAAAQDGDIAALVAQVPNLDNRATLAYLLRHNSPRHIAWLVRCIARDVVRAALRREPYYIPANGRDGDRAAYASDEAMDQIASIAGPSWRNRIALRDFATVPMYRPAKYLKHLPCRVQLFACERDDLTPVEPTLRAAQLLGERADLHCFDTGHFGVYVEPTFSRALAAQERFLITELAV</sequence>
<evidence type="ECO:0000256" key="1">
    <source>
        <dbReference type="ARBA" id="ARBA00008645"/>
    </source>
</evidence>
<gene>
    <name evidence="4" type="ORF">HGA11_07620</name>
</gene>
<evidence type="ECO:0000313" key="5">
    <source>
        <dbReference type="Proteomes" id="UP000518188"/>
    </source>
</evidence>
<dbReference type="SUPFAM" id="SSF53474">
    <property type="entry name" value="alpha/beta-Hydrolases"/>
    <property type="match status" value="1"/>
</dbReference>
<comment type="caution">
    <text evidence="4">The sequence shown here is derived from an EMBL/GenBank/DDBJ whole genome shotgun (WGS) entry which is preliminary data.</text>
</comment>
<comment type="similarity">
    <text evidence="1">Belongs to the AB hydrolase superfamily.</text>
</comment>
<protein>
    <submittedName>
        <fullName evidence="4">Alpha/beta fold hydrolase</fullName>
    </submittedName>
</protein>